<keyword evidence="1" id="KW-0732">Signal</keyword>
<dbReference type="EMBL" id="JAXAVX010000001">
    <property type="protein sequence ID" value="MDX8150654.1"/>
    <property type="molecule type" value="Genomic_DNA"/>
</dbReference>
<dbReference type="Gene3D" id="2.70.70.10">
    <property type="entry name" value="Glucose Permease (Domain IIA)"/>
    <property type="match status" value="1"/>
</dbReference>
<dbReference type="InterPro" id="IPR016047">
    <property type="entry name" value="M23ase_b-sheet_dom"/>
</dbReference>
<evidence type="ECO:0000259" key="2">
    <source>
        <dbReference type="Pfam" id="PF01551"/>
    </source>
</evidence>
<organism evidence="3 4">
    <name type="scientific">Patulibacter brassicae</name>
    <dbReference type="NCBI Taxonomy" id="1705717"/>
    <lineage>
        <taxon>Bacteria</taxon>
        <taxon>Bacillati</taxon>
        <taxon>Actinomycetota</taxon>
        <taxon>Thermoleophilia</taxon>
        <taxon>Solirubrobacterales</taxon>
        <taxon>Patulibacteraceae</taxon>
        <taxon>Patulibacter</taxon>
    </lineage>
</organism>
<comment type="caution">
    <text evidence="3">The sequence shown here is derived from an EMBL/GenBank/DDBJ whole genome shotgun (WGS) entry which is preliminary data.</text>
</comment>
<dbReference type="CDD" id="cd12797">
    <property type="entry name" value="M23_peptidase"/>
    <property type="match status" value="1"/>
</dbReference>
<dbReference type="RefSeq" id="WP_319952799.1">
    <property type="nucleotide sequence ID" value="NZ_JAXAVX010000001.1"/>
</dbReference>
<dbReference type="GO" id="GO:0016787">
    <property type="term" value="F:hydrolase activity"/>
    <property type="evidence" value="ECO:0007669"/>
    <property type="project" value="UniProtKB-KW"/>
</dbReference>
<keyword evidence="3" id="KW-0378">Hydrolase</keyword>
<dbReference type="SUPFAM" id="SSF51261">
    <property type="entry name" value="Duplicated hybrid motif"/>
    <property type="match status" value="1"/>
</dbReference>
<dbReference type="InterPro" id="IPR050570">
    <property type="entry name" value="Cell_wall_metabolism_enzyme"/>
</dbReference>
<dbReference type="InterPro" id="IPR011055">
    <property type="entry name" value="Dup_hybrid_motif"/>
</dbReference>
<gene>
    <name evidence="3" type="ORF">SK069_03530</name>
</gene>
<proteinExistence type="predicted"/>
<sequence length="279" mass="29609">MRRAISRHQSLLLALFLLSIPAQALGVPQPYGLGVAVLLFLLSTVRPERVDREPLVVDPPVRGRWRALNSPGTKVPSHGVRLYGQTYAIDVLQPGAPDPEGWGLDDPEAFPAFGEPVRAMAAGRVVRVVDGQADHRARRSLLAVLYLLIVEASARQVAGAHRVIGNHVVVDHGEGAFSLSGHLRRGSIAVAVGDLVDAGAVLGEVGNSGNSSEPHLHVQLMDRARAEQAAGLPFRWRGWEPVPGDAEAAPAQDRAVDGVPRTGEEFVVAAATAGTDPRP</sequence>
<dbReference type="EC" id="3.4.-.-" evidence="3"/>
<name>A0ABU4VFS9_9ACTN</name>
<evidence type="ECO:0000313" key="3">
    <source>
        <dbReference type="EMBL" id="MDX8150654.1"/>
    </source>
</evidence>
<accession>A0ABU4VFS9</accession>
<evidence type="ECO:0000256" key="1">
    <source>
        <dbReference type="SAM" id="SignalP"/>
    </source>
</evidence>
<evidence type="ECO:0000313" key="4">
    <source>
        <dbReference type="Proteomes" id="UP001277761"/>
    </source>
</evidence>
<feature type="chain" id="PRO_5047023167" evidence="1">
    <location>
        <begin position="25"/>
        <end position="279"/>
    </location>
</feature>
<feature type="domain" description="M23ase beta-sheet core" evidence="2">
    <location>
        <begin position="158"/>
        <end position="224"/>
    </location>
</feature>
<dbReference type="Proteomes" id="UP001277761">
    <property type="component" value="Unassembled WGS sequence"/>
</dbReference>
<feature type="signal peptide" evidence="1">
    <location>
        <begin position="1"/>
        <end position="24"/>
    </location>
</feature>
<protein>
    <submittedName>
        <fullName evidence="3">M23 family metallopeptidase</fullName>
        <ecNumber evidence="3">3.4.-.-</ecNumber>
    </submittedName>
</protein>
<dbReference type="PANTHER" id="PTHR21666">
    <property type="entry name" value="PEPTIDASE-RELATED"/>
    <property type="match status" value="1"/>
</dbReference>
<keyword evidence="4" id="KW-1185">Reference proteome</keyword>
<dbReference type="Pfam" id="PF01551">
    <property type="entry name" value="Peptidase_M23"/>
    <property type="match status" value="1"/>
</dbReference>
<dbReference type="PANTHER" id="PTHR21666:SF270">
    <property type="entry name" value="MUREIN HYDROLASE ACTIVATOR ENVC"/>
    <property type="match status" value="1"/>
</dbReference>
<reference evidence="3 4" key="1">
    <citation type="submission" date="2023-11" db="EMBL/GenBank/DDBJ databases">
        <authorList>
            <person name="Xu M."/>
            <person name="Jiang T."/>
        </authorList>
    </citation>
    <scope>NUCLEOTIDE SEQUENCE [LARGE SCALE GENOMIC DNA]</scope>
    <source>
        <strain evidence="3 4">SD</strain>
    </source>
</reference>